<gene>
    <name evidence="12" type="primary">acnA</name>
    <name evidence="12" type="ORF">KNV97_16355</name>
</gene>
<evidence type="ECO:0000256" key="2">
    <source>
        <dbReference type="ARBA" id="ARBA00007185"/>
    </source>
</evidence>
<evidence type="ECO:0000256" key="5">
    <source>
        <dbReference type="ARBA" id="ARBA00023004"/>
    </source>
</evidence>
<keyword evidence="13" id="KW-1185">Reference proteome</keyword>
<dbReference type="EC" id="4.2.1.3" evidence="9"/>
<dbReference type="FunFam" id="3.20.19.10:FF:000001">
    <property type="entry name" value="Aconitate hydratase"/>
    <property type="match status" value="1"/>
</dbReference>
<dbReference type="GO" id="GO:0051539">
    <property type="term" value="F:4 iron, 4 sulfur cluster binding"/>
    <property type="evidence" value="ECO:0007669"/>
    <property type="project" value="UniProtKB-KW"/>
</dbReference>
<evidence type="ECO:0000256" key="6">
    <source>
        <dbReference type="ARBA" id="ARBA00023014"/>
    </source>
</evidence>
<keyword evidence="5 9" id="KW-0408">Iron</keyword>
<dbReference type="GO" id="GO:0046872">
    <property type="term" value="F:metal ion binding"/>
    <property type="evidence" value="ECO:0007669"/>
    <property type="project" value="UniProtKB-KW"/>
</dbReference>
<keyword evidence="4" id="KW-0479">Metal-binding</keyword>
<reference evidence="12" key="1">
    <citation type="submission" date="2021-06" db="EMBL/GenBank/DDBJ databases">
        <title>Vibrio nov. sp., novel gut bacterium isolated from Yellow Sea oyster.</title>
        <authorList>
            <person name="Muhammad N."/>
            <person name="Nguyen T.H."/>
            <person name="Lee Y.-J."/>
            <person name="Ko J."/>
            <person name="Kim S.-G."/>
        </authorList>
    </citation>
    <scope>NUCLEOTIDE SEQUENCE</scope>
    <source>
        <strain evidence="12">OG9-811</strain>
    </source>
</reference>
<dbReference type="PROSITE" id="PS00450">
    <property type="entry name" value="ACONITASE_1"/>
    <property type="match status" value="1"/>
</dbReference>
<evidence type="ECO:0000256" key="3">
    <source>
        <dbReference type="ARBA" id="ARBA00022485"/>
    </source>
</evidence>
<keyword evidence="6 9" id="KW-0411">Iron-sulfur</keyword>
<evidence type="ECO:0000256" key="8">
    <source>
        <dbReference type="ARBA" id="ARBA00023501"/>
    </source>
</evidence>
<dbReference type="InterPro" id="IPR006249">
    <property type="entry name" value="Aconitase/IRP2"/>
</dbReference>
<evidence type="ECO:0000256" key="9">
    <source>
        <dbReference type="RuleBase" id="RU361275"/>
    </source>
</evidence>
<dbReference type="RefSeq" id="WP_218562352.1">
    <property type="nucleotide sequence ID" value="NZ_CP076643.1"/>
</dbReference>
<dbReference type="EMBL" id="CP076643">
    <property type="protein sequence ID" value="QXO17011.1"/>
    <property type="molecule type" value="Genomic_DNA"/>
</dbReference>
<keyword evidence="7 9" id="KW-0456">Lyase</keyword>
<dbReference type="AlphaFoldDB" id="A0A975YN01"/>
<keyword evidence="3 9" id="KW-0004">4Fe-4S</keyword>
<accession>A0A975YN01</accession>
<dbReference type="InterPro" id="IPR018136">
    <property type="entry name" value="Aconitase_4Fe-4S_BS"/>
</dbReference>
<dbReference type="Pfam" id="PF00330">
    <property type="entry name" value="Aconitase"/>
    <property type="match status" value="1"/>
</dbReference>
<dbReference type="InterPro" id="IPR001030">
    <property type="entry name" value="Acoase/IPM_deHydtase_lsu_aba"/>
</dbReference>
<dbReference type="NCBIfam" id="TIGR01341">
    <property type="entry name" value="aconitase_1"/>
    <property type="match status" value="1"/>
</dbReference>
<comment type="function">
    <text evidence="9">Catalyzes the isomerization of citrate to isocitrate via cis-aconitate.</text>
</comment>
<dbReference type="NCBIfam" id="NF006757">
    <property type="entry name" value="PRK09277.1"/>
    <property type="match status" value="1"/>
</dbReference>
<evidence type="ECO:0000256" key="7">
    <source>
        <dbReference type="ARBA" id="ARBA00023239"/>
    </source>
</evidence>
<dbReference type="Proteomes" id="UP000694232">
    <property type="component" value="Chromosome 1"/>
</dbReference>
<evidence type="ECO:0000256" key="1">
    <source>
        <dbReference type="ARBA" id="ARBA00001966"/>
    </source>
</evidence>
<proteinExistence type="inferred from homology"/>
<protein>
    <recommendedName>
        <fullName evidence="9">Aconitate hydratase</fullName>
        <shortName evidence="9">Aconitase</shortName>
        <ecNumber evidence="9">4.2.1.3</ecNumber>
    </recommendedName>
</protein>
<evidence type="ECO:0000256" key="4">
    <source>
        <dbReference type="ARBA" id="ARBA00022723"/>
    </source>
</evidence>
<evidence type="ECO:0000259" key="11">
    <source>
        <dbReference type="Pfam" id="PF00694"/>
    </source>
</evidence>
<dbReference type="NCBIfam" id="NF009520">
    <property type="entry name" value="PRK12881.1"/>
    <property type="match status" value="1"/>
</dbReference>
<name>A0A975YN01_9VIBR</name>
<feature type="domain" description="Aconitase/3-isopropylmalate dehydratase large subunit alpha/beta/alpha" evidence="10">
    <location>
        <begin position="86"/>
        <end position="566"/>
    </location>
</feature>
<evidence type="ECO:0000313" key="12">
    <source>
        <dbReference type="EMBL" id="QXO17011.1"/>
    </source>
</evidence>
<dbReference type="Pfam" id="PF00694">
    <property type="entry name" value="Aconitase_C"/>
    <property type="match status" value="1"/>
</dbReference>
<dbReference type="PANTHER" id="PTHR11670">
    <property type="entry name" value="ACONITASE/IRON-RESPONSIVE ELEMENT FAMILY MEMBER"/>
    <property type="match status" value="1"/>
</dbReference>
<evidence type="ECO:0000259" key="10">
    <source>
        <dbReference type="Pfam" id="PF00330"/>
    </source>
</evidence>
<dbReference type="InterPro" id="IPR000573">
    <property type="entry name" value="AconitaseA/IPMdHydase_ssu_swvl"/>
</dbReference>
<sequence length="910" mass="99693">MRPTNEKSWRATYQRSMKVNGTEYKYWSLKQLAQDYQANLSQIPFTKRILIENIVRQASDFEEAARIIEALFLTKSTFPSESHGHSSEFNFYPSRVLMQDYTGIPALVDLAAIRDAIAQTGGDPSHVTPMCKVDLVIDHSLIVDQSGSESAIHTNHEHEMARNKERYTFLKWAQKNFRNLTVIPPGKGICHQVNLEYLAQVVHEDENGVLFPDTVIGTDSHTTMVNGLGVLGWGVGGIEAEAVMLGQPLNITIPKVVGVRLDGQLRPGVTATDLVLSITEKLRSHGVVGKLVEYYGYGLAALSVADRATIANMAPEYGATCGFFPIDENTLAYLTLTNRSSALVDKVRAYAKEQSLWWDTKETSPEYDENIVVDLSTIVTSVAGPKRPQDRLNISAIKQATLAQCAIEGVSSSSHGAKHSESSTHLHHGDVVIAAITSCTNTSNPAVMLTAGLVAKAAVERGLSVPAYVKTSLAPGSLAVARYLNETGLQHYLDLLGFHRVGYGCTTCIGNSGPLKNNLEEEISANSLHVSAVLSGNRNFEGRIHPSVSLNWLASPPLVVAFALAGTTCVDLENEPIAINSKNEPVYLRELWPSPLMLEEMLSQVHESHFRLSYSDIAEGDEEWEQLSMQDSPCYPWEPTSTYIQRPPFLELPPPTFPIESARVLAILGDSITTDHISPAGLISVNSPAGQYLRSENITPEEFNSYGARRGNHNVMVRGTFSNVRLENKIASPTKGGVTRCFGDTKLDECNMSTTEKKPPVMPIFEASRNAIELQVPLVIFAGKDYGCGSSRDWAAKGCLLLNVKAVIAESFERIHRSNLVGMGILPLQLKRPGELDALTLEGNETVFIAPNEPMKPLLELDIIVVTAQGTEHSVPVVARIDNPKELEYFNAGGILQYVLKQLKTPKMPL</sequence>
<comment type="catalytic activity">
    <reaction evidence="8 9">
        <text>citrate = D-threo-isocitrate</text>
        <dbReference type="Rhea" id="RHEA:10336"/>
        <dbReference type="ChEBI" id="CHEBI:15562"/>
        <dbReference type="ChEBI" id="CHEBI:16947"/>
        <dbReference type="EC" id="4.2.1.3"/>
    </reaction>
</comment>
<dbReference type="GO" id="GO:0003994">
    <property type="term" value="F:aconitate hydratase activity"/>
    <property type="evidence" value="ECO:0007669"/>
    <property type="project" value="UniProtKB-EC"/>
</dbReference>
<organism evidence="12 13">
    <name type="scientific">Vibrio ostreae</name>
    <dbReference type="NCBI Taxonomy" id="2841925"/>
    <lineage>
        <taxon>Bacteria</taxon>
        <taxon>Pseudomonadati</taxon>
        <taxon>Pseudomonadota</taxon>
        <taxon>Gammaproteobacteria</taxon>
        <taxon>Vibrionales</taxon>
        <taxon>Vibrionaceae</taxon>
        <taxon>Vibrio</taxon>
    </lineage>
</organism>
<feature type="domain" description="Aconitase A/isopropylmalate dehydratase small subunit swivel" evidence="11">
    <location>
        <begin position="691"/>
        <end position="832"/>
    </location>
</feature>
<comment type="similarity">
    <text evidence="2 9">Belongs to the aconitase/IPM isomerase family.</text>
</comment>
<evidence type="ECO:0000313" key="13">
    <source>
        <dbReference type="Proteomes" id="UP000694232"/>
    </source>
</evidence>
<dbReference type="KEGG" id="vos:KNV97_16355"/>
<comment type="cofactor">
    <cofactor evidence="1">
        <name>[4Fe-4S] cluster</name>
        <dbReference type="ChEBI" id="CHEBI:49883"/>
    </cofactor>
</comment>